<evidence type="ECO:0000313" key="3">
    <source>
        <dbReference type="EMBL" id="KIO24430.1"/>
    </source>
</evidence>
<dbReference type="EMBL" id="KN823061">
    <property type="protein sequence ID" value="KIO24430.1"/>
    <property type="molecule type" value="Genomic_DNA"/>
</dbReference>
<dbReference type="PANTHER" id="PTHR48103:SF2">
    <property type="entry name" value="MIDASIN"/>
    <property type="match status" value="1"/>
</dbReference>
<dbReference type="HOGENOM" id="CLU_977244_0_0_1"/>
<dbReference type="OrthoDB" id="2795140at2759"/>
<keyword evidence="1" id="KW-0547">Nucleotide-binding</keyword>
<dbReference type="GO" id="GO:0030687">
    <property type="term" value="C:preribosome, large subunit precursor"/>
    <property type="evidence" value="ECO:0007669"/>
    <property type="project" value="TreeGrafter"/>
</dbReference>
<dbReference type="Proteomes" id="UP000054248">
    <property type="component" value="Unassembled WGS sequence"/>
</dbReference>
<name>A0A0C3Q5J9_9AGAM</name>
<evidence type="ECO:0000256" key="2">
    <source>
        <dbReference type="ARBA" id="ARBA00022840"/>
    </source>
</evidence>
<dbReference type="GO" id="GO:0005634">
    <property type="term" value="C:nucleus"/>
    <property type="evidence" value="ECO:0007669"/>
    <property type="project" value="TreeGrafter"/>
</dbReference>
<reference evidence="3 4" key="1">
    <citation type="submission" date="2014-04" db="EMBL/GenBank/DDBJ databases">
        <authorList>
            <consortium name="DOE Joint Genome Institute"/>
            <person name="Kuo A."/>
            <person name="Girlanda M."/>
            <person name="Perotto S."/>
            <person name="Kohler A."/>
            <person name="Nagy L.G."/>
            <person name="Floudas D."/>
            <person name="Copeland A."/>
            <person name="Barry K.W."/>
            <person name="Cichocki N."/>
            <person name="Veneault-Fourrey C."/>
            <person name="LaButti K."/>
            <person name="Lindquist E.A."/>
            <person name="Lipzen A."/>
            <person name="Lundell T."/>
            <person name="Morin E."/>
            <person name="Murat C."/>
            <person name="Sun H."/>
            <person name="Tunlid A."/>
            <person name="Henrissat B."/>
            <person name="Grigoriev I.V."/>
            <person name="Hibbett D.S."/>
            <person name="Martin F."/>
            <person name="Nordberg H.P."/>
            <person name="Cantor M.N."/>
            <person name="Hua S.X."/>
        </authorList>
    </citation>
    <scope>NUCLEOTIDE SEQUENCE [LARGE SCALE GENOMIC DNA]</scope>
    <source>
        <strain evidence="3 4">MUT 4182</strain>
    </source>
</reference>
<dbReference type="GO" id="GO:0000055">
    <property type="term" value="P:ribosomal large subunit export from nucleus"/>
    <property type="evidence" value="ECO:0007669"/>
    <property type="project" value="TreeGrafter"/>
</dbReference>
<dbReference type="GO" id="GO:0005524">
    <property type="term" value="F:ATP binding"/>
    <property type="evidence" value="ECO:0007669"/>
    <property type="project" value="UniProtKB-KW"/>
</dbReference>
<sequence length="285" mass="30863">MLFATRSVAPKSPDVSGKPVFSSLSFFGNHHWNDVQAASSSYEDQEIIRGSKFPKLAGSPSRVLLDICIVIQEVLKTSPKAFGGVASTPQFPRGIDVDVPDSSSFKPSADKVFKHPSLREEIFSEAVSFVSYIHALRLWRTLPELSAALQASPKRLLNHDVVNADSGTSVASQTVHPPSSILNLLTRMCTSVPHSESVLLVAEIGTGKTTTIRHSAQLLSRPLTVISLSNQTASSGLLGAFKPIDARIPGTELQLRFVALFTNTFSLEKSERFFDVVGSDVRSSK</sequence>
<dbReference type="SUPFAM" id="SSF52540">
    <property type="entry name" value="P-loop containing nucleoside triphosphate hydrolases"/>
    <property type="match status" value="1"/>
</dbReference>
<dbReference type="STRING" id="1051891.A0A0C3Q5J9"/>
<evidence type="ECO:0000256" key="1">
    <source>
        <dbReference type="ARBA" id="ARBA00022741"/>
    </source>
</evidence>
<dbReference type="AlphaFoldDB" id="A0A0C3Q5J9"/>
<dbReference type="InterPro" id="IPR027417">
    <property type="entry name" value="P-loop_NTPase"/>
</dbReference>
<keyword evidence="4" id="KW-1185">Reference proteome</keyword>
<dbReference type="GO" id="GO:0000027">
    <property type="term" value="P:ribosomal large subunit assembly"/>
    <property type="evidence" value="ECO:0007669"/>
    <property type="project" value="TreeGrafter"/>
</dbReference>
<dbReference type="PANTHER" id="PTHR48103">
    <property type="entry name" value="MIDASIN-RELATED"/>
    <property type="match status" value="1"/>
</dbReference>
<dbReference type="Gene3D" id="3.40.50.300">
    <property type="entry name" value="P-loop containing nucleotide triphosphate hydrolases"/>
    <property type="match status" value="1"/>
</dbReference>
<evidence type="ECO:0000313" key="4">
    <source>
        <dbReference type="Proteomes" id="UP000054248"/>
    </source>
</evidence>
<gene>
    <name evidence="3" type="ORF">M407DRAFT_26142</name>
</gene>
<reference evidence="4" key="2">
    <citation type="submission" date="2015-01" db="EMBL/GenBank/DDBJ databases">
        <title>Evolutionary Origins and Diversification of the Mycorrhizal Mutualists.</title>
        <authorList>
            <consortium name="DOE Joint Genome Institute"/>
            <consortium name="Mycorrhizal Genomics Consortium"/>
            <person name="Kohler A."/>
            <person name="Kuo A."/>
            <person name="Nagy L.G."/>
            <person name="Floudas D."/>
            <person name="Copeland A."/>
            <person name="Barry K.W."/>
            <person name="Cichocki N."/>
            <person name="Veneault-Fourrey C."/>
            <person name="LaButti K."/>
            <person name="Lindquist E.A."/>
            <person name="Lipzen A."/>
            <person name="Lundell T."/>
            <person name="Morin E."/>
            <person name="Murat C."/>
            <person name="Riley R."/>
            <person name="Ohm R."/>
            <person name="Sun H."/>
            <person name="Tunlid A."/>
            <person name="Henrissat B."/>
            <person name="Grigoriev I.V."/>
            <person name="Hibbett D.S."/>
            <person name="Martin F."/>
        </authorList>
    </citation>
    <scope>NUCLEOTIDE SEQUENCE [LARGE SCALE GENOMIC DNA]</scope>
    <source>
        <strain evidence="4">MUT 4182</strain>
    </source>
</reference>
<proteinExistence type="predicted"/>
<keyword evidence="2" id="KW-0067">ATP-binding</keyword>
<organism evidence="3 4">
    <name type="scientific">Tulasnella calospora MUT 4182</name>
    <dbReference type="NCBI Taxonomy" id="1051891"/>
    <lineage>
        <taxon>Eukaryota</taxon>
        <taxon>Fungi</taxon>
        <taxon>Dikarya</taxon>
        <taxon>Basidiomycota</taxon>
        <taxon>Agaricomycotina</taxon>
        <taxon>Agaricomycetes</taxon>
        <taxon>Cantharellales</taxon>
        <taxon>Tulasnellaceae</taxon>
        <taxon>Tulasnella</taxon>
    </lineage>
</organism>
<accession>A0A0C3Q5J9</accession>
<protein>
    <submittedName>
        <fullName evidence="3">Uncharacterized protein</fullName>
    </submittedName>
</protein>